<dbReference type="PATRIC" id="fig|53707.9.peg.6517"/>
<name>A0A0P9TC64_PSEAV</name>
<evidence type="ECO:0000259" key="1">
    <source>
        <dbReference type="Pfam" id="PF20283"/>
    </source>
</evidence>
<reference evidence="2 3" key="1">
    <citation type="submission" date="2015-09" db="EMBL/GenBank/DDBJ databases">
        <title>Genome announcement of multiple Pseudomonas syringae strains.</title>
        <authorList>
            <person name="Thakur S."/>
            <person name="Wang P.W."/>
            <person name="Gong Y."/>
            <person name="Weir B.S."/>
            <person name="Guttman D.S."/>
        </authorList>
    </citation>
    <scope>NUCLEOTIDE SEQUENCE [LARGE SCALE GENOMIC DNA]</scope>
    <source>
        <strain evidence="2 3">ICMP3507</strain>
    </source>
</reference>
<dbReference type="Proteomes" id="UP000050265">
    <property type="component" value="Unassembled WGS sequence"/>
</dbReference>
<feature type="domain" description="ABC-three component systems C-terminal" evidence="1">
    <location>
        <begin position="277"/>
        <end position="401"/>
    </location>
</feature>
<evidence type="ECO:0000313" key="3">
    <source>
        <dbReference type="Proteomes" id="UP000050265"/>
    </source>
</evidence>
<comment type="caution">
    <text evidence="2">The sequence shown here is derived from an EMBL/GenBank/DDBJ whole genome shotgun (WGS) entry which is preliminary data.</text>
</comment>
<sequence>MMEGAESNTIHEASAAALGFYFQSQFALLTLISQTNDDAAVAIERLDDVELTANGQTLLYQLKHSVQENPPPVTLACVALWKTIKVWIDAIPLVSLADTTFCLVSVGTVPSDSPLMALCDPQANRETLLNAMLEEASRVVDERTAAKAAGDKLPHAPRSAGCEAFLNLDPSTRSSLLRRIRIQHGTVTIGQIPEALSKHLHLLPKDQRSQAAERLLAWWDQQVVYTLCGKRDRVIQRSEMEHSISSIIAHLDDEKLIADFDMVNHPDDYESDGMLYRQIALVRGRPSDVTKAVREQWRATQQRAKWIVEKPQMRSKIVSYDAKLTERWSDLHSRMAEDCEGLDPLEVEAKGLELLRWAHDHAPKDVEPIAPSWSGHYYVRGTYQVLAIDQLVGWHVDYLNLLKD</sequence>
<gene>
    <name evidence="2" type="ORF">ALO35_200177</name>
</gene>
<accession>A0A0P9TC64</accession>
<organism evidence="2 3">
    <name type="scientific">Pseudomonas amygdali pv. lachrymans</name>
    <name type="common">Pseudomonas syringae pv. lachrymans</name>
    <dbReference type="NCBI Taxonomy" id="53707"/>
    <lineage>
        <taxon>Bacteria</taxon>
        <taxon>Pseudomonadati</taxon>
        <taxon>Pseudomonadota</taxon>
        <taxon>Gammaproteobacteria</taxon>
        <taxon>Pseudomonadales</taxon>
        <taxon>Pseudomonadaceae</taxon>
        <taxon>Pseudomonas</taxon>
        <taxon>Pseudomonas amygdali</taxon>
    </lineage>
</organism>
<evidence type="ECO:0000313" key="2">
    <source>
        <dbReference type="EMBL" id="KPX71433.1"/>
    </source>
</evidence>
<dbReference type="Pfam" id="PF20283">
    <property type="entry name" value="CTD7"/>
    <property type="match status" value="1"/>
</dbReference>
<protein>
    <submittedName>
        <fullName evidence="2">Dihydrodipicolinate synthase</fullName>
    </submittedName>
</protein>
<dbReference type="InterPro" id="IPR046913">
    <property type="entry name" value="ABC-3C_CTD7"/>
</dbReference>
<proteinExistence type="predicted"/>
<dbReference type="AlphaFoldDB" id="A0A0P9TC64"/>
<dbReference type="EMBL" id="LJQP01000172">
    <property type="protein sequence ID" value="KPX71433.1"/>
    <property type="molecule type" value="Genomic_DNA"/>
</dbReference>